<feature type="non-terminal residue" evidence="1">
    <location>
        <position position="1"/>
    </location>
</feature>
<organism evidence="1">
    <name type="scientific">marine sediment metagenome</name>
    <dbReference type="NCBI Taxonomy" id="412755"/>
    <lineage>
        <taxon>unclassified sequences</taxon>
        <taxon>metagenomes</taxon>
        <taxon>ecological metagenomes</taxon>
    </lineage>
</organism>
<name>X0ZNY9_9ZZZZ</name>
<protein>
    <submittedName>
        <fullName evidence="1">Uncharacterized protein</fullName>
    </submittedName>
</protein>
<comment type="caution">
    <text evidence="1">The sequence shown here is derived from an EMBL/GenBank/DDBJ whole genome shotgun (WGS) entry which is preliminary data.</text>
</comment>
<reference evidence="1" key="1">
    <citation type="journal article" date="2014" name="Front. Microbiol.">
        <title>High frequency of phylogenetically diverse reductive dehalogenase-homologous genes in deep subseafloor sedimentary metagenomes.</title>
        <authorList>
            <person name="Kawai M."/>
            <person name="Futagami T."/>
            <person name="Toyoda A."/>
            <person name="Takaki Y."/>
            <person name="Nishi S."/>
            <person name="Hori S."/>
            <person name="Arai W."/>
            <person name="Tsubouchi T."/>
            <person name="Morono Y."/>
            <person name="Uchiyama I."/>
            <person name="Ito T."/>
            <person name="Fujiyama A."/>
            <person name="Inagaki F."/>
            <person name="Takami H."/>
        </authorList>
    </citation>
    <scope>NUCLEOTIDE SEQUENCE</scope>
    <source>
        <strain evidence="1">Expedition CK06-06</strain>
    </source>
</reference>
<gene>
    <name evidence="1" type="ORF">S01H1_77268</name>
</gene>
<sequence>AKLFRVGLLIYGKRPTLRDIWLILRGGRGA</sequence>
<dbReference type="EMBL" id="BARS01051921">
    <property type="protein sequence ID" value="GAG49916.1"/>
    <property type="molecule type" value="Genomic_DNA"/>
</dbReference>
<proteinExistence type="predicted"/>
<evidence type="ECO:0000313" key="1">
    <source>
        <dbReference type="EMBL" id="GAG49916.1"/>
    </source>
</evidence>
<accession>X0ZNY9</accession>
<dbReference type="AlphaFoldDB" id="X0ZNY9"/>